<accession>A0AAE0JAN8</accession>
<evidence type="ECO:0000313" key="1">
    <source>
        <dbReference type="EMBL" id="KAK3340181.1"/>
    </source>
</evidence>
<dbReference type="EMBL" id="JAUEPP010000006">
    <property type="protein sequence ID" value="KAK3340181.1"/>
    <property type="molecule type" value="Genomic_DNA"/>
</dbReference>
<name>A0AAE0JAN8_9PEZI</name>
<keyword evidence="2" id="KW-1185">Reference proteome</keyword>
<dbReference type="Proteomes" id="UP001278500">
    <property type="component" value="Unassembled WGS sequence"/>
</dbReference>
<evidence type="ECO:0000313" key="2">
    <source>
        <dbReference type="Proteomes" id="UP001278500"/>
    </source>
</evidence>
<comment type="caution">
    <text evidence="1">The sequence shown here is derived from an EMBL/GenBank/DDBJ whole genome shotgun (WGS) entry which is preliminary data.</text>
</comment>
<dbReference type="RefSeq" id="XP_062679123.1">
    <property type="nucleotide sequence ID" value="XM_062825672.1"/>
</dbReference>
<proteinExistence type="predicted"/>
<organism evidence="1 2">
    <name type="scientific">Neurospora tetraspora</name>
    <dbReference type="NCBI Taxonomy" id="94610"/>
    <lineage>
        <taxon>Eukaryota</taxon>
        <taxon>Fungi</taxon>
        <taxon>Dikarya</taxon>
        <taxon>Ascomycota</taxon>
        <taxon>Pezizomycotina</taxon>
        <taxon>Sordariomycetes</taxon>
        <taxon>Sordariomycetidae</taxon>
        <taxon>Sordariales</taxon>
        <taxon>Sordariaceae</taxon>
        <taxon>Neurospora</taxon>
    </lineage>
</organism>
<dbReference type="GeneID" id="87862826"/>
<protein>
    <submittedName>
        <fullName evidence="1">Uncharacterized protein</fullName>
    </submittedName>
</protein>
<sequence length="153" mass="17004">MFAWSLASPSLASLERTEFCAATSAKSLECQKLKSIGLDPEHTLRRLTGSKLCDWTIGTSTWQGSEAFKFHQPLHQRVVSTGVRLLPFLPGSGQYPGICCDRHGHRPPRHAALTAVPERCSWPAVSWTWSPLRHPWVSKLFGQAGRWPSASAR</sequence>
<gene>
    <name evidence="1" type="ORF">B0H65DRAFT_444216</name>
</gene>
<reference evidence="1" key="2">
    <citation type="submission" date="2023-06" db="EMBL/GenBank/DDBJ databases">
        <authorList>
            <consortium name="Lawrence Berkeley National Laboratory"/>
            <person name="Haridas S."/>
            <person name="Hensen N."/>
            <person name="Bonometti L."/>
            <person name="Westerberg I."/>
            <person name="Brannstrom I.O."/>
            <person name="Guillou S."/>
            <person name="Cros-Aarteil S."/>
            <person name="Calhoun S."/>
            <person name="Kuo A."/>
            <person name="Mondo S."/>
            <person name="Pangilinan J."/>
            <person name="Riley R."/>
            <person name="Labutti K."/>
            <person name="Andreopoulos B."/>
            <person name="Lipzen A."/>
            <person name="Chen C."/>
            <person name="Yanf M."/>
            <person name="Daum C."/>
            <person name="Ng V."/>
            <person name="Clum A."/>
            <person name="Steindorff A."/>
            <person name="Ohm R."/>
            <person name="Martin F."/>
            <person name="Silar P."/>
            <person name="Natvig D."/>
            <person name="Lalanne C."/>
            <person name="Gautier V."/>
            <person name="Ament-Velasquez S.L."/>
            <person name="Kruys A."/>
            <person name="Hutchinson M.I."/>
            <person name="Powell A.J."/>
            <person name="Barry K."/>
            <person name="Miller A.N."/>
            <person name="Grigoriev I.V."/>
            <person name="Debuchy R."/>
            <person name="Gladieux P."/>
            <person name="Thoren M.H."/>
            <person name="Johannesson H."/>
        </authorList>
    </citation>
    <scope>NUCLEOTIDE SEQUENCE</scope>
    <source>
        <strain evidence="1">CBS 560.94</strain>
    </source>
</reference>
<reference evidence="1" key="1">
    <citation type="journal article" date="2023" name="Mol. Phylogenet. Evol.">
        <title>Genome-scale phylogeny and comparative genomics of the fungal order Sordariales.</title>
        <authorList>
            <person name="Hensen N."/>
            <person name="Bonometti L."/>
            <person name="Westerberg I."/>
            <person name="Brannstrom I.O."/>
            <person name="Guillou S."/>
            <person name="Cros-Aarteil S."/>
            <person name="Calhoun S."/>
            <person name="Haridas S."/>
            <person name="Kuo A."/>
            <person name="Mondo S."/>
            <person name="Pangilinan J."/>
            <person name="Riley R."/>
            <person name="LaButti K."/>
            <person name="Andreopoulos B."/>
            <person name="Lipzen A."/>
            <person name="Chen C."/>
            <person name="Yan M."/>
            <person name="Daum C."/>
            <person name="Ng V."/>
            <person name="Clum A."/>
            <person name="Steindorff A."/>
            <person name="Ohm R.A."/>
            <person name="Martin F."/>
            <person name="Silar P."/>
            <person name="Natvig D.O."/>
            <person name="Lalanne C."/>
            <person name="Gautier V."/>
            <person name="Ament-Velasquez S.L."/>
            <person name="Kruys A."/>
            <person name="Hutchinson M.I."/>
            <person name="Powell A.J."/>
            <person name="Barry K."/>
            <person name="Miller A.N."/>
            <person name="Grigoriev I.V."/>
            <person name="Debuchy R."/>
            <person name="Gladieux P."/>
            <person name="Hiltunen Thoren M."/>
            <person name="Johannesson H."/>
        </authorList>
    </citation>
    <scope>NUCLEOTIDE SEQUENCE</scope>
    <source>
        <strain evidence="1">CBS 560.94</strain>
    </source>
</reference>
<dbReference type="AlphaFoldDB" id="A0AAE0JAN8"/>